<name>A0A6N8FSV0_9CHRO</name>
<organism evidence="6 7">
    <name type="scientific">Gloeocapsopsis dulcis AAB1 = 1H9</name>
    <dbReference type="NCBI Taxonomy" id="1433147"/>
    <lineage>
        <taxon>Bacteria</taxon>
        <taxon>Bacillati</taxon>
        <taxon>Cyanobacteriota</taxon>
        <taxon>Cyanophyceae</taxon>
        <taxon>Oscillatoriophycideae</taxon>
        <taxon>Chroococcales</taxon>
        <taxon>Chroococcaceae</taxon>
        <taxon>Gloeocapsopsis</taxon>
        <taxon>Gloeocapsopsis dulcis</taxon>
    </lineage>
</organism>
<comment type="subcellular location">
    <subcellularLocation>
        <location evidence="1">Membrane</location>
        <topology evidence="1">Multi-pass membrane protein</topology>
    </subcellularLocation>
</comment>
<gene>
    <name evidence="6" type="ORF">BWI75_02545</name>
</gene>
<dbReference type="Proteomes" id="UP000441797">
    <property type="component" value="Unassembled WGS sequence"/>
</dbReference>
<feature type="transmembrane region" description="Helical" evidence="5">
    <location>
        <begin position="12"/>
        <end position="37"/>
    </location>
</feature>
<protein>
    <recommendedName>
        <fullName evidence="8">DUF4870 domain-containing protein</fullName>
    </recommendedName>
</protein>
<dbReference type="InterPro" id="IPR019109">
    <property type="entry name" value="MamF_MmsF"/>
</dbReference>
<reference evidence="6 7" key="1">
    <citation type="journal article" date="2019" name="Front. Microbiol.">
        <title>Genomic Features for Desiccation Tolerance and Sugar Biosynthesis in the Extremophile Gloeocapsopsis sp. UTEX B3054.</title>
        <authorList>
            <person name="Urrejola C."/>
            <person name="Alcorta J."/>
            <person name="Salas L."/>
            <person name="Vasquez M."/>
            <person name="Polz M.F."/>
            <person name="Vicuna R."/>
            <person name="Diez B."/>
        </authorList>
    </citation>
    <scope>NUCLEOTIDE SEQUENCE [LARGE SCALE GENOMIC DNA]</scope>
    <source>
        <strain evidence="6 7">1H9</strain>
    </source>
</reference>
<accession>A0A6N8FSV0</accession>
<dbReference type="AlphaFoldDB" id="A0A6N8FSV0"/>
<evidence type="ECO:0000313" key="6">
    <source>
        <dbReference type="EMBL" id="MUL35267.1"/>
    </source>
</evidence>
<sequence length="112" mass="12545">MKDTDKRKLLSGLSHAALILNVAVLPVLVPLIILLVTNDTIVRGNAKEAINFAINIFICGVISLLLIFVEGIGIFLLYILALISFFMPLIATIYAVKNIHKPYRYPLIWHFL</sequence>
<evidence type="ECO:0000256" key="4">
    <source>
        <dbReference type="ARBA" id="ARBA00023136"/>
    </source>
</evidence>
<keyword evidence="2 5" id="KW-0812">Transmembrane</keyword>
<evidence type="ECO:0000256" key="2">
    <source>
        <dbReference type="ARBA" id="ARBA00022692"/>
    </source>
</evidence>
<evidence type="ECO:0000256" key="5">
    <source>
        <dbReference type="SAM" id="Phobius"/>
    </source>
</evidence>
<keyword evidence="4 5" id="KW-0472">Membrane</keyword>
<dbReference type="OrthoDB" id="426875at2"/>
<feature type="transmembrane region" description="Helical" evidence="5">
    <location>
        <begin position="75"/>
        <end position="96"/>
    </location>
</feature>
<evidence type="ECO:0000256" key="3">
    <source>
        <dbReference type="ARBA" id="ARBA00022989"/>
    </source>
</evidence>
<keyword evidence="7" id="KW-1185">Reference proteome</keyword>
<evidence type="ECO:0008006" key="8">
    <source>
        <dbReference type="Google" id="ProtNLM"/>
    </source>
</evidence>
<evidence type="ECO:0000313" key="7">
    <source>
        <dbReference type="Proteomes" id="UP000441797"/>
    </source>
</evidence>
<dbReference type="Pfam" id="PF09685">
    <property type="entry name" value="MamF_MmsF"/>
    <property type="match status" value="1"/>
</dbReference>
<feature type="transmembrane region" description="Helical" evidence="5">
    <location>
        <begin position="49"/>
        <end position="69"/>
    </location>
</feature>
<dbReference type="EMBL" id="NAPY01000002">
    <property type="protein sequence ID" value="MUL35267.1"/>
    <property type="molecule type" value="Genomic_DNA"/>
</dbReference>
<comment type="caution">
    <text evidence="6">The sequence shown here is derived from an EMBL/GenBank/DDBJ whole genome shotgun (WGS) entry which is preliminary data.</text>
</comment>
<proteinExistence type="predicted"/>
<evidence type="ECO:0000256" key="1">
    <source>
        <dbReference type="ARBA" id="ARBA00004141"/>
    </source>
</evidence>
<dbReference type="RefSeq" id="WP_105220058.1">
    <property type="nucleotide sequence ID" value="NZ_CAWNSU010000057.1"/>
</dbReference>
<keyword evidence="3 5" id="KW-1133">Transmembrane helix</keyword>